<name>A0ABM8W137_GIGMA</name>
<comment type="caution">
    <text evidence="1">The sequence shown here is derived from an EMBL/GenBank/DDBJ whole genome shotgun (WGS) entry which is preliminary data.</text>
</comment>
<accession>A0ABM8W137</accession>
<sequence>MDRDANRNQNEQNEELIKSIFDGITFTPINTEIPQQEQPPSFVETPSKNVLECYTDVATKELPYHEHMNGIYVA</sequence>
<evidence type="ECO:0000313" key="1">
    <source>
        <dbReference type="EMBL" id="CAG8497896.1"/>
    </source>
</evidence>
<keyword evidence="2" id="KW-1185">Reference proteome</keyword>
<gene>
    <name evidence="1" type="ORF">GMARGA_LOCUS2050</name>
</gene>
<reference evidence="1 2" key="1">
    <citation type="submission" date="2021-06" db="EMBL/GenBank/DDBJ databases">
        <authorList>
            <person name="Kallberg Y."/>
            <person name="Tangrot J."/>
            <person name="Rosling A."/>
        </authorList>
    </citation>
    <scope>NUCLEOTIDE SEQUENCE [LARGE SCALE GENOMIC DNA]</scope>
    <source>
        <strain evidence="1 2">120-4 pot B 10/14</strain>
    </source>
</reference>
<organism evidence="1 2">
    <name type="scientific">Gigaspora margarita</name>
    <dbReference type="NCBI Taxonomy" id="4874"/>
    <lineage>
        <taxon>Eukaryota</taxon>
        <taxon>Fungi</taxon>
        <taxon>Fungi incertae sedis</taxon>
        <taxon>Mucoromycota</taxon>
        <taxon>Glomeromycotina</taxon>
        <taxon>Glomeromycetes</taxon>
        <taxon>Diversisporales</taxon>
        <taxon>Gigasporaceae</taxon>
        <taxon>Gigaspora</taxon>
    </lineage>
</organism>
<proteinExistence type="predicted"/>
<evidence type="ECO:0000313" key="2">
    <source>
        <dbReference type="Proteomes" id="UP000789901"/>
    </source>
</evidence>
<dbReference type="EMBL" id="CAJVQB010000604">
    <property type="protein sequence ID" value="CAG8497896.1"/>
    <property type="molecule type" value="Genomic_DNA"/>
</dbReference>
<protein>
    <submittedName>
        <fullName evidence="1">20854_t:CDS:1</fullName>
    </submittedName>
</protein>
<dbReference type="Proteomes" id="UP000789901">
    <property type="component" value="Unassembled WGS sequence"/>
</dbReference>